<evidence type="ECO:0000313" key="8">
    <source>
        <dbReference type="EMBL" id="RLK51419.1"/>
    </source>
</evidence>
<evidence type="ECO:0000256" key="6">
    <source>
        <dbReference type="SAM" id="SignalP"/>
    </source>
</evidence>
<dbReference type="PROSITE" id="PS51257">
    <property type="entry name" value="PROKAR_LIPOPROTEIN"/>
    <property type="match status" value="1"/>
</dbReference>
<dbReference type="Proteomes" id="UP000275461">
    <property type="component" value="Unassembled WGS sequence"/>
</dbReference>
<keyword evidence="9" id="KW-1185">Reference proteome</keyword>
<dbReference type="PRINTS" id="PR01021">
    <property type="entry name" value="OMPADOMAIN"/>
</dbReference>
<dbReference type="Pfam" id="PF00691">
    <property type="entry name" value="OmpA"/>
    <property type="match status" value="1"/>
</dbReference>
<evidence type="ECO:0000256" key="5">
    <source>
        <dbReference type="SAM" id="Phobius"/>
    </source>
</evidence>
<dbReference type="PROSITE" id="PS51123">
    <property type="entry name" value="OMPA_2"/>
    <property type="match status" value="1"/>
</dbReference>
<dbReference type="EMBL" id="RCDA01000001">
    <property type="protein sequence ID" value="RLK51419.1"/>
    <property type="molecule type" value="Genomic_DNA"/>
</dbReference>
<accession>A0A498C8J5</accession>
<protein>
    <submittedName>
        <fullName evidence="8">Outer membrane protein OmpA-like peptidoglycan-associated protein</fullName>
    </submittedName>
</protein>
<keyword evidence="5" id="KW-1133">Transmembrane helix</keyword>
<evidence type="ECO:0000256" key="2">
    <source>
        <dbReference type="ARBA" id="ARBA00023136"/>
    </source>
</evidence>
<feature type="chain" id="PRO_5019774297" evidence="6">
    <location>
        <begin position="21"/>
        <end position="224"/>
    </location>
</feature>
<dbReference type="Gene3D" id="3.30.1330.60">
    <property type="entry name" value="OmpA-like domain"/>
    <property type="match status" value="1"/>
</dbReference>
<sequence>MNRPARIALALSVAAAFTLAGCTTLDPYTDEEHTARATLGAGIGAAAGAAAGALTGSDSRDRRRRALIGAGIGALGGGAVGAYMDRQAEELRQQLRGTGVSVTRDGDNIILNMPGHVTFGFDSADLRSDFFEVLDSVAVVAKEYDQTMIEVAGHTDSTGAAEYNQRLSERRAQTVGHYLNNRGVEEMRMVAVGFGEERPIASNETEEGRQQNRRVEITFLPITQ</sequence>
<dbReference type="InterPro" id="IPR050330">
    <property type="entry name" value="Bact_OuterMem_StrucFunc"/>
</dbReference>
<evidence type="ECO:0000256" key="3">
    <source>
        <dbReference type="ARBA" id="ARBA00023237"/>
    </source>
</evidence>
<dbReference type="SUPFAM" id="SSF103088">
    <property type="entry name" value="OmpA-like"/>
    <property type="match status" value="1"/>
</dbReference>
<evidence type="ECO:0000313" key="9">
    <source>
        <dbReference type="Proteomes" id="UP000275461"/>
    </source>
</evidence>
<evidence type="ECO:0000259" key="7">
    <source>
        <dbReference type="PROSITE" id="PS51123"/>
    </source>
</evidence>
<feature type="domain" description="OmpA-like" evidence="7">
    <location>
        <begin position="106"/>
        <end position="223"/>
    </location>
</feature>
<gene>
    <name evidence="8" type="ORF">DFR31_1355</name>
</gene>
<dbReference type="GO" id="GO:0009279">
    <property type="term" value="C:cell outer membrane"/>
    <property type="evidence" value="ECO:0007669"/>
    <property type="project" value="UniProtKB-SubCell"/>
</dbReference>
<dbReference type="OrthoDB" id="9782229at2"/>
<keyword evidence="3" id="KW-0998">Cell outer membrane</keyword>
<dbReference type="PRINTS" id="PR01023">
    <property type="entry name" value="NAFLGMOTY"/>
</dbReference>
<dbReference type="InterPro" id="IPR006664">
    <property type="entry name" value="OMP_bac"/>
</dbReference>
<dbReference type="AlphaFoldDB" id="A0A498C8J5"/>
<dbReference type="Pfam" id="PF13488">
    <property type="entry name" value="Gly-zipper_Omp"/>
    <property type="match status" value="1"/>
</dbReference>
<comment type="caution">
    <text evidence="8">The sequence shown here is derived from an EMBL/GenBank/DDBJ whole genome shotgun (WGS) entry which is preliminary data.</text>
</comment>
<comment type="subcellular location">
    <subcellularLocation>
        <location evidence="1">Cell outer membrane</location>
    </subcellularLocation>
</comment>
<name>A0A498C8J5_9GAMM</name>
<evidence type="ECO:0000256" key="4">
    <source>
        <dbReference type="PROSITE-ProRule" id="PRU00473"/>
    </source>
</evidence>
<keyword evidence="6" id="KW-0732">Signal</keyword>
<proteinExistence type="predicted"/>
<dbReference type="InterPro" id="IPR039567">
    <property type="entry name" value="Gly-zipper"/>
</dbReference>
<feature type="signal peptide" evidence="6">
    <location>
        <begin position="1"/>
        <end position="20"/>
    </location>
</feature>
<keyword evidence="2 4" id="KW-0472">Membrane</keyword>
<keyword evidence="5" id="KW-0812">Transmembrane</keyword>
<evidence type="ECO:0000256" key="1">
    <source>
        <dbReference type="ARBA" id="ARBA00004442"/>
    </source>
</evidence>
<dbReference type="PANTHER" id="PTHR30329">
    <property type="entry name" value="STATOR ELEMENT OF FLAGELLAR MOTOR COMPLEX"/>
    <property type="match status" value="1"/>
</dbReference>
<reference evidence="8 9" key="1">
    <citation type="submission" date="2018-10" db="EMBL/GenBank/DDBJ databases">
        <title>Genomic Encyclopedia of Type Strains, Phase IV (KMG-IV): sequencing the most valuable type-strain genomes for metagenomic binning, comparative biology and taxonomic classification.</title>
        <authorList>
            <person name="Goeker M."/>
        </authorList>
    </citation>
    <scope>NUCLEOTIDE SEQUENCE [LARGE SCALE GENOMIC DNA]</scope>
    <source>
        <strain evidence="8 9">DSM 12769</strain>
    </source>
</reference>
<dbReference type="InterPro" id="IPR036737">
    <property type="entry name" value="OmpA-like_sf"/>
</dbReference>
<dbReference type="CDD" id="cd07185">
    <property type="entry name" value="OmpA_C-like"/>
    <property type="match status" value="1"/>
</dbReference>
<dbReference type="PANTHER" id="PTHR30329:SF21">
    <property type="entry name" value="LIPOPROTEIN YIAD-RELATED"/>
    <property type="match status" value="1"/>
</dbReference>
<dbReference type="InterPro" id="IPR006665">
    <property type="entry name" value="OmpA-like"/>
</dbReference>
<organism evidence="8 9">
    <name type="scientific">Alkalispirillum mobile</name>
    <dbReference type="NCBI Taxonomy" id="85925"/>
    <lineage>
        <taxon>Bacteria</taxon>
        <taxon>Pseudomonadati</taxon>
        <taxon>Pseudomonadota</taxon>
        <taxon>Gammaproteobacteria</taxon>
        <taxon>Chromatiales</taxon>
        <taxon>Ectothiorhodospiraceae</taxon>
        <taxon>Alkalispirillum</taxon>
    </lineage>
</organism>
<dbReference type="RefSeq" id="WP_121441833.1">
    <property type="nucleotide sequence ID" value="NZ_RCDA01000001.1"/>
</dbReference>
<feature type="transmembrane region" description="Helical" evidence="5">
    <location>
        <begin position="34"/>
        <end position="54"/>
    </location>
</feature>